<feature type="coiled-coil region" evidence="1">
    <location>
        <begin position="744"/>
        <end position="771"/>
    </location>
</feature>
<accession>K3WXR6</accession>
<feature type="compositionally biased region" description="Low complexity" evidence="2">
    <location>
        <begin position="172"/>
        <end position="185"/>
    </location>
</feature>
<feature type="region of interest" description="Disordered" evidence="2">
    <location>
        <begin position="253"/>
        <end position="300"/>
    </location>
</feature>
<feature type="compositionally biased region" description="Low complexity" evidence="2">
    <location>
        <begin position="516"/>
        <end position="541"/>
    </location>
</feature>
<feature type="compositionally biased region" description="Low complexity" evidence="2">
    <location>
        <begin position="207"/>
        <end position="219"/>
    </location>
</feature>
<protein>
    <submittedName>
        <fullName evidence="3">Uncharacterized protein</fullName>
    </submittedName>
</protein>
<feature type="region of interest" description="Disordered" evidence="2">
    <location>
        <begin position="891"/>
        <end position="917"/>
    </location>
</feature>
<evidence type="ECO:0000313" key="4">
    <source>
        <dbReference type="Proteomes" id="UP000019132"/>
    </source>
</evidence>
<dbReference type="InParanoid" id="K3WXR6"/>
<feature type="region of interest" description="Disordered" evidence="2">
    <location>
        <begin position="154"/>
        <end position="229"/>
    </location>
</feature>
<dbReference type="EnsemblProtists" id="PYU1_T009764">
    <property type="protein sequence ID" value="PYU1_T009764"/>
    <property type="gene ID" value="PYU1_G009746"/>
</dbReference>
<name>K3WXR6_GLOUD</name>
<feature type="compositionally biased region" description="Low complexity" evidence="2">
    <location>
        <begin position="896"/>
        <end position="917"/>
    </location>
</feature>
<dbReference type="Proteomes" id="UP000019132">
    <property type="component" value="Unassembled WGS sequence"/>
</dbReference>
<evidence type="ECO:0000256" key="2">
    <source>
        <dbReference type="SAM" id="MobiDB-lite"/>
    </source>
</evidence>
<sequence>MTTTPANQSASAGSAPAHRDARGHAASIAVRTAPNGLPQPAQSATAVALTLDPQTDDEAAMLDILDMDLEMNIPDVKSSVAAWTQSNQYEAPLLARDLPTPTADAHAMKSQTCVTFLHIMKEFSESSCNAKEMVQRVDSLVHQDEQLLKLLPLTQEEAQAATPRRNRSHAMTTSETENATTSSSNHALLHAEATKHDRTGMPRSECNSSLKNKSSNNSNAHAAGPESDAMDVDVDGGFALVLGVDPMLRRITSPRSVDLQRPAGDLKPTSETQMMDIDDDDDGAKRAAKRQRDNDKEMDAHDELQRWIDLDLELDHRMDVFDFTKDHSPPELAPSATHSTSLPAQSSVSPFFKHANSAFLSSYANTYSSSATSKSAMEAAGYLRGYASAASRDMAPKKSFLGSPWHKVTPFDKKSVTAALFGDDDGDDDDDDSNVIDTMARAKLVANASQGAAARGAVAAAAERQRAGETKCDDESNVWGMEDDEYQQDLLSSIDHSVLCDRENRFLQWDLEMEAQQQQQQQMSTPPSSSSFGKSFSSSSTAVGGDRASKYKWMMATSPREKMARSPSNVDIVDDWNSLDFGTFQNRTVSHILSSCLNKRKLHHPYKNQVKLVNFNVSGDATVEPRVPSQHVLGGSLATSLAFGGQEDAIMNGETMGVGSTPLALLANKDGMALGKAANLLKGEKKSKKREERKRLMSLKMQETFADLEGTFTEQDLDFKGVVGAGSLSKMALAKLETMPLPDLSNLPQDLKDLKRKIEATEHKVEGTKHRHRKGGPCPRCQVQNQLRAAKRAYHKRAVAHKKLPQSAGSSTASSMSMLDAEAADMMFSSPPLTPTASPSSVFDGSSPSLSPVSTTSSASPVSSAMRTAGAGAPFLPVVLPASIASSAPAKQTPASTLTFSSTTTLSSSSSSGPSSLMVAVGSSSNAATHALLQHRQQSAAVQLAKTASRSIAASMGNNALQGGAAANGNAARSAAAFQATSARRPCGNTFASSSSSATSATSSSSSSPESTSPQVQQVTVTSA</sequence>
<evidence type="ECO:0000256" key="1">
    <source>
        <dbReference type="SAM" id="Coils"/>
    </source>
</evidence>
<dbReference type="EMBL" id="GL376615">
    <property type="status" value="NOT_ANNOTATED_CDS"/>
    <property type="molecule type" value="Genomic_DNA"/>
</dbReference>
<feature type="region of interest" description="Disordered" evidence="2">
    <location>
        <begin position="1"/>
        <end position="25"/>
    </location>
</feature>
<feature type="region of interest" description="Disordered" evidence="2">
    <location>
        <begin position="986"/>
        <end position="1024"/>
    </location>
</feature>
<dbReference type="HOGENOM" id="CLU_011393_0_0_1"/>
<keyword evidence="4" id="KW-1185">Reference proteome</keyword>
<feature type="compositionally biased region" description="Basic and acidic residues" evidence="2">
    <location>
        <begin position="290"/>
        <end position="300"/>
    </location>
</feature>
<feature type="compositionally biased region" description="Polar residues" evidence="2">
    <location>
        <begin position="1"/>
        <end position="12"/>
    </location>
</feature>
<dbReference type="VEuPathDB" id="FungiDB:PYU1_G009746"/>
<proteinExistence type="predicted"/>
<reference evidence="4" key="1">
    <citation type="journal article" date="2010" name="Genome Biol.">
        <title>Genome sequence of the necrotrophic plant pathogen Pythium ultimum reveals original pathogenicity mechanisms and effector repertoire.</title>
        <authorList>
            <person name="Levesque C.A."/>
            <person name="Brouwer H."/>
            <person name="Cano L."/>
            <person name="Hamilton J.P."/>
            <person name="Holt C."/>
            <person name="Huitema E."/>
            <person name="Raffaele S."/>
            <person name="Robideau G.P."/>
            <person name="Thines M."/>
            <person name="Win J."/>
            <person name="Zerillo M.M."/>
            <person name="Beakes G.W."/>
            <person name="Boore J.L."/>
            <person name="Busam D."/>
            <person name="Dumas B."/>
            <person name="Ferriera S."/>
            <person name="Fuerstenberg S.I."/>
            <person name="Gachon C.M."/>
            <person name="Gaulin E."/>
            <person name="Govers F."/>
            <person name="Grenville-Briggs L."/>
            <person name="Horner N."/>
            <person name="Hostetler J."/>
            <person name="Jiang R.H."/>
            <person name="Johnson J."/>
            <person name="Krajaejun T."/>
            <person name="Lin H."/>
            <person name="Meijer H.J."/>
            <person name="Moore B."/>
            <person name="Morris P."/>
            <person name="Phuntmart V."/>
            <person name="Puiu D."/>
            <person name="Shetty J."/>
            <person name="Stajich J.E."/>
            <person name="Tripathy S."/>
            <person name="Wawra S."/>
            <person name="van West P."/>
            <person name="Whitty B.R."/>
            <person name="Coutinho P.M."/>
            <person name="Henrissat B."/>
            <person name="Martin F."/>
            <person name="Thomas P.D."/>
            <person name="Tyler B.M."/>
            <person name="De Vries R.P."/>
            <person name="Kamoun S."/>
            <person name="Yandell M."/>
            <person name="Tisserat N."/>
            <person name="Buell C.R."/>
        </authorList>
    </citation>
    <scope>NUCLEOTIDE SEQUENCE</scope>
    <source>
        <strain evidence="4">DAOM:BR144</strain>
    </source>
</reference>
<feature type="region of interest" description="Disordered" evidence="2">
    <location>
        <begin position="829"/>
        <end position="865"/>
    </location>
</feature>
<dbReference type="AlphaFoldDB" id="K3WXR6"/>
<evidence type="ECO:0000313" key="3">
    <source>
        <dbReference type="EnsemblProtists" id="PYU1_T009764"/>
    </source>
</evidence>
<feature type="compositionally biased region" description="Polar residues" evidence="2">
    <location>
        <begin position="1014"/>
        <end position="1024"/>
    </location>
</feature>
<keyword evidence="1" id="KW-0175">Coiled coil</keyword>
<dbReference type="eggNOG" id="ENOG502QUBB">
    <property type="taxonomic scope" value="Eukaryota"/>
</dbReference>
<feature type="compositionally biased region" description="Low complexity" evidence="2">
    <location>
        <begin position="992"/>
        <end position="1013"/>
    </location>
</feature>
<organism evidence="3 4">
    <name type="scientific">Globisporangium ultimum (strain ATCC 200006 / CBS 805.95 / DAOM BR144)</name>
    <name type="common">Pythium ultimum</name>
    <dbReference type="NCBI Taxonomy" id="431595"/>
    <lineage>
        <taxon>Eukaryota</taxon>
        <taxon>Sar</taxon>
        <taxon>Stramenopiles</taxon>
        <taxon>Oomycota</taxon>
        <taxon>Peronosporomycetes</taxon>
        <taxon>Pythiales</taxon>
        <taxon>Pythiaceae</taxon>
        <taxon>Globisporangium</taxon>
    </lineage>
</organism>
<feature type="region of interest" description="Disordered" evidence="2">
    <location>
        <begin position="514"/>
        <end position="544"/>
    </location>
</feature>
<reference evidence="4" key="2">
    <citation type="submission" date="2010-04" db="EMBL/GenBank/DDBJ databases">
        <authorList>
            <person name="Buell R."/>
            <person name="Hamilton J."/>
            <person name="Hostetler J."/>
        </authorList>
    </citation>
    <scope>NUCLEOTIDE SEQUENCE [LARGE SCALE GENOMIC DNA]</scope>
    <source>
        <strain evidence="4">DAOM:BR144</strain>
    </source>
</reference>
<reference evidence="3" key="3">
    <citation type="submission" date="2015-02" db="UniProtKB">
        <authorList>
            <consortium name="EnsemblProtists"/>
        </authorList>
    </citation>
    <scope>IDENTIFICATION</scope>
    <source>
        <strain evidence="3">DAOM BR144</strain>
    </source>
</reference>